<accession>A0A2W5QXX5</accession>
<evidence type="ECO:0000313" key="3">
    <source>
        <dbReference type="EMBL" id="PZQ83441.1"/>
    </source>
</evidence>
<organism evidence="3 4">
    <name type="scientific">Ancylobacter novellus</name>
    <name type="common">Thiobacillus novellus</name>
    <dbReference type="NCBI Taxonomy" id="921"/>
    <lineage>
        <taxon>Bacteria</taxon>
        <taxon>Pseudomonadati</taxon>
        <taxon>Pseudomonadota</taxon>
        <taxon>Alphaproteobacteria</taxon>
        <taxon>Hyphomicrobiales</taxon>
        <taxon>Xanthobacteraceae</taxon>
        <taxon>Ancylobacter</taxon>
    </lineage>
</organism>
<dbReference type="EMBL" id="QFQD01000019">
    <property type="protein sequence ID" value="PZQ83441.1"/>
    <property type="molecule type" value="Genomic_DNA"/>
</dbReference>
<protein>
    <submittedName>
        <fullName evidence="3">Carboxymethylenebutenolidase</fullName>
    </submittedName>
</protein>
<dbReference type="Pfam" id="PF23678">
    <property type="entry name" value="YqhI"/>
    <property type="match status" value="1"/>
</dbReference>
<dbReference type="InterPro" id="IPR006311">
    <property type="entry name" value="TAT_signal"/>
</dbReference>
<evidence type="ECO:0000259" key="1">
    <source>
        <dbReference type="Pfam" id="PF01738"/>
    </source>
</evidence>
<reference evidence="3 4" key="1">
    <citation type="submission" date="2017-08" db="EMBL/GenBank/DDBJ databases">
        <title>Infants hospitalized years apart are colonized by the same room-sourced microbial strains.</title>
        <authorList>
            <person name="Brooks B."/>
            <person name="Olm M.R."/>
            <person name="Firek B.A."/>
            <person name="Baker R."/>
            <person name="Thomas B.C."/>
            <person name="Morowitz M.J."/>
            <person name="Banfield J.F."/>
        </authorList>
    </citation>
    <scope>NUCLEOTIDE SEQUENCE [LARGE SCALE GENOMIC DNA]</scope>
    <source>
        <strain evidence="3">S2_005_001_R2_27</strain>
    </source>
</reference>
<comment type="caution">
    <text evidence="3">The sequence shown here is derived from an EMBL/GenBank/DDBJ whole genome shotgun (WGS) entry which is preliminary data.</text>
</comment>
<dbReference type="Gene3D" id="3.40.50.1820">
    <property type="entry name" value="alpha/beta hydrolase"/>
    <property type="match status" value="1"/>
</dbReference>
<dbReference type="GO" id="GO:0016787">
    <property type="term" value="F:hydrolase activity"/>
    <property type="evidence" value="ECO:0007669"/>
    <property type="project" value="InterPro"/>
</dbReference>
<evidence type="ECO:0000313" key="4">
    <source>
        <dbReference type="Proteomes" id="UP000248887"/>
    </source>
</evidence>
<sequence length="293" mass="31492">MDQRIIDLYDRFTHGQIGRREFMDRLATLAGSLAAALALMPLLTNDYARAALVEENDPRLEASTARFEAGGDEVSGYLVRARRVDARRPAVLVIHENRGLNPHIRDVTRRMALAGYLAFGVDLLSPDGGTPADEDEARAMIAALDQPANLARAEAAVRFLASHPASTGNVGAVGFCWGGGLVNQLAQASPRLKAGVAYYGMQPPLDRVPGISAALLLHYAGLDNRVNEGIAAYEDALAKAGKEYTVYVYEGANHAFNNDTNPARYDPKAAELAWTRTAAFLAKHLGAPPPVET</sequence>
<feature type="domain" description="Dienelactone hydrolase" evidence="1">
    <location>
        <begin position="76"/>
        <end position="284"/>
    </location>
</feature>
<proteinExistence type="predicted"/>
<dbReference type="Proteomes" id="UP000248887">
    <property type="component" value="Unassembled WGS sequence"/>
</dbReference>
<dbReference type="InterPro" id="IPR029058">
    <property type="entry name" value="AB_hydrolase_fold"/>
</dbReference>
<dbReference type="InterPro" id="IPR057802">
    <property type="entry name" value="YqhI_dom"/>
</dbReference>
<dbReference type="PANTHER" id="PTHR46623">
    <property type="entry name" value="CARBOXYMETHYLENEBUTENOLIDASE-RELATED"/>
    <property type="match status" value="1"/>
</dbReference>
<evidence type="ECO:0000259" key="2">
    <source>
        <dbReference type="Pfam" id="PF23678"/>
    </source>
</evidence>
<feature type="domain" description="YqhI" evidence="2">
    <location>
        <begin position="2"/>
        <end position="27"/>
    </location>
</feature>
<dbReference type="InterPro" id="IPR002925">
    <property type="entry name" value="Dienelactn_hydro"/>
</dbReference>
<gene>
    <name evidence="3" type="ORF">DI549_08165</name>
</gene>
<dbReference type="SUPFAM" id="SSF53474">
    <property type="entry name" value="alpha/beta-Hydrolases"/>
    <property type="match status" value="1"/>
</dbReference>
<dbReference type="InterPro" id="IPR051049">
    <property type="entry name" value="Dienelactone_hydrolase-like"/>
</dbReference>
<dbReference type="PROSITE" id="PS51318">
    <property type="entry name" value="TAT"/>
    <property type="match status" value="1"/>
</dbReference>
<dbReference type="AlphaFoldDB" id="A0A2W5QXX5"/>
<dbReference type="Pfam" id="PF01738">
    <property type="entry name" value="DLH"/>
    <property type="match status" value="1"/>
</dbReference>
<name>A0A2W5QXX5_ANCNO</name>
<dbReference type="PANTHER" id="PTHR46623:SF6">
    <property type="entry name" value="ALPHA_BETA-HYDROLASES SUPERFAMILY PROTEIN"/>
    <property type="match status" value="1"/>
</dbReference>